<dbReference type="Proteomes" id="UP000037035">
    <property type="component" value="Unassembled WGS sequence"/>
</dbReference>
<organism evidence="2 3">
    <name type="scientific">Puccinia sorghi</name>
    <dbReference type="NCBI Taxonomy" id="27349"/>
    <lineage>
        <taxon>Eukaryota</taxon>
        <taxon>Fungi</taxon>
        <taxon>Dikarya</taxon>
        <taxon>Basidiomycota</taxon>
        <taxon>Pucciniomycotina</taxon>
        <taxon>Pucciniomycetes</taxon>
        <taxon>Pucciniales</taxon>
        <taxon>Pucciniaceae</taxon>
        <taxon>Puccinia</taxon>
    </lineage>
</organism>
<dbReference type="OrthoDB" id="412109at2759"/>
<reference evidence="2 3" key="1">
    <citation type="submission" date="2015-08" db="EMBL/GenBank/DDBJ databases">
        <title>Next Generation Sequencing and Analysis of the Genome of Puccinia sorghi L Schw, the Causal Agent of Maize Common Rust.</title>
        <authorList>
            <person name="Rochi L."/>
            <person name="Burguener G."/>
            <person name="Darino M."/>
            <person name="Turjanski A."/>
            <person name="Kreff E."/>
            <person name="Dieguez M.J."/>
            <person name="Sacco F."/>
        </authorList>
    </citation>
    <scope>NUCLEOTIDE SEQUENCE [LARGE SCALE GENOMIC DNA]</scope>
    <source>
        <strain evidence="2 3">RO10H11247</strain>
    </source>
</reference>
<accession>A0A0L6VDU4</accession>
<dbReference type="AlphaFoldDB" id="A0A0L6VDU4"/>
<dbReference type="EMBL" id="LAVV01006661">
    <property type="protein sequence ID" value="KNZ58879.1"/>
    <property type="molecule type" value="Genomic_DNA"/>
</dbReference>
<sequence>MSEWGLLNCLLNFDASTNETGGEGASGSHKKLKEEMGQVIHFEDSLACLPKQSKGESIRSPQERKSRQQPWFHNILIGSTEQASVSRILVTPNRRPKMRD</sequence>
<proteinExistence type="predicted"/>
<keyword evidence="3" id="KW-1185">Reference proteome</keyword>
<feature type="compositionally biased region" description="Basic and acidic residues" evidence="1">
    <location>
        <begin position="53"/>
        <end position="66"/>
    </location>
</feature>
<evidence type="ECO:0000256" key="1">
    <source>
        <dbReference type="SAM" id="MobiDB-lite"/>
    </source>
</evidence>
<evidence type="ECO:0000313" key="2">
    <source>
        <dbReference type="EMBL" id="KNZ58879.1"/>
    </source>
</evidence>
<gene>
    <name evidence="2" type="ORF">VP01_1841g7</name>
</gene>
<feature type="region of interest" description="Disordered" evidence="1">
    <location>
        <begin position="51"/>
        <end position="73"/>
    </location>
</feature>
<evidence type="ECO:0000313" key="3">
    <source>
        <dbReference type="Proteomes" id="UP000037035"/>
    </source>
</evidence>
<comment type="caution">
    <text evidence="2">The sequence shown here is derived from an EMBL/GenBank/DDBJ whole genome shotgun (WGS) entry which is preliminary data.</text>
</comment>
<protein>
    <submittedName>
        <fullName evidence="2">Uncharacterized protein</fullName>
    </submittedName>
</protein>
<dbReference type="VEuPathDB" id="FungiDB:VP01_1841g7"/>
<name>A0A0L6VDU4_9BASI</name>